<organism evidence="2 3">
    <name type="scientific">Rhizophlyctis rosea</name>
    <dbReference type="NCBI Taxonomy" id="64517"/>
    <lineage>
        <taxon>Eukaryota</taxon>
        <taxon>Fungi</taxon>
        <taxon>Fungi incertae sedis</taxon>
        <taxon>Chytridiomycota</taxon>
        <taxon>Chytridiomycota incertae sedis</taxon>
        <taxon>Chytridiomycetes</taxon>
        <taxon>Rhizophlyctidales</taxon>
        <taxon>Rhizophlyctidaceae</taxon>
        <taxon>Rhizophlyctis</taxon>
    </lineage>
</organism>
<feature type="non-terminal residue" evidence="2">
    <location>
        <position position="1"/>
    </location>
</feature>
<protein>
    <recommendedName>
        <fullName evidence="1">F-box domain-containing protein</fullName>
    </recommendedName>
</protein>
<evidence type="ECO:0000313" key="2">
    <source>
        <dbReference type="EMBL" id="KAJ3035948.1"/>
    </source>
</evidence>
<accession>A0AAD5WXM4</accession>
<name>A0AAD5WXM4_9FUNG</name>
<dbReference type="Pfam" id="PF12937">
    <property type="entry name" value="F-box-like"/>
    <property type="match status" value="1"/>
</dbReference>
<dbReference type="InterPro" id="IPR036047">
    <property type="entry name" value="F-box-like_dom_sf"/>
</dbReference>
<sequence length="241" mass="27417">MTTAYLLAASPVSGDTSPPSNLDLLPSIFQNADILHSIFSHFDHPFHLITSSKVSRLWREVANTNTAWKHLAHTLLPLDANLQCPRVDTLVASFTTGQKAIKTPTEAKSFVSTWFKECCTVCLYRQDPFISEYKSGRTHYEWKNHPYAITSRVSRCPHTYHNYKVRCFCATCHRDVFHARLVATVEATMKSYDLPPDWEWFRNDLWENGASRLADGSYGGWDDTDACSDILDMTDVEVLCS</sequence>
<comment type="caution">
    <text evidence="2">The sequence shown here is derived from an EMBL/GenBank/DDBJ whole genome shotgun (WGS) entry which is preliminary data.</text>
</comment>
<keyword evidence="3" id="KW-1185">Reference proteome</keyword>
<dbReference type="Proteomes" id="UP001212841">
    <property type="component" value="Unassembled WGS sequence"/>
</dbReference>
<dbReference type="AlphaFoldDB" id="A0AAD5WXM4"/>
<feature type="domain" description="F-box" evidence="1">
    <location>
        <begin position="33"/>
        <end position="71"/>
    </location>
</feature>
<dbReference type="Gene3D" id="1.20.1280.50">
    <property type="match status" value="1"/>
</dbReference>
<dbReference type="EMBL" id="JADGJD010001988">
    <property type="protein sequence ID" value="KAJ3035948.1"/>
    <property type="molecule type" value="Genomic_DNA"/>
</dbReference>
<evidence type="ECO:0000313" key="3">
    <source>
        <dbReference type="Proteomes" id="UP001212841"/>
    </source>
</evidence>
<gene>
    <name evidence="2" type="ORF">HK097_003970</name>
</gene>
<reference evidence="2" key="1">
    <citation type="submission" date="2020-05" db="EMBL/GenBank/DDBJ databases">
        <title>Phylogenomic resolution of chytrid fungi.</title>
        <authorList>
            <person name="Stajich J.E."/>
            <person name="Amses K."/>
            <person name="Simmons R."/>
            <person name="Seto K."/>
            <person name="Myers J."/>
            <person name="Bonds A."/>
            <person name="Quandt C.A."/>
            <person name="Barry K."/>
            <person name="Liu P."/>
            <person name="Grigoriev I."/>
            <person name="Longcore J.E."/>
            <person name="James T.Y."/>
        </authorList>
    </citation>
    <scope>NUCLEOTIDE SEQUENCE</scope>
    <source>
        <strain evidence="2">JEL0318</strain>
    </source>
</reference>
<dbReference type="SUPFAM" id="SSF81383">
    <property type="entry name" value="F-box domain"/>
    <property type="match status" value="1"/>
</dbReference>
<dbReference type="InterPro" id="IPR001810">
    <property type="entry name" value="F-box_dom"/>
</dbReference>
<evidence type="ECO:0000259" key="1">
    <source>
        <dbReference type="Pfam" id="PF12937"/>
    </source>
</evidence>
<proteinExistence type="predicted"/>